<dbReference type="InterPro" id="IPR011990">
    <property type="entry name" value="TPR-like_helical_dom_sf"/>
</dbReference>
<dbReference type="Pfam" id="PF14322">
    <property type="entry name" value="SusD-like_3"/>
    <property type="match status" value="1"/>
</dbReference>
<name>A0ABY6M3H8_9FLAO</name>
<dbReference type="EMBL" id="CP081495">
    <property type="protein sequence ID" value="UYW02457.1"/>
    <property type="molecule type" value="Genomic_DNA"/>
</dbReference>
<protein>
    <submittedName>
        <fullName evidence="8">RagB/SusD family nutrient uptake outer membrane protein</fullName>
    </submittedName>
</protein>
<evidence type="ECO:0000256" key="5">
    <source>
        <dbReference type="ARBA" id="ARBA00023237"/>
    </source>
</evidence>
<feature type="domain" description="SusD-like N-terminal" evidence="7">
    <location>
        <begin position="47"/>
        <end position="210"/>
    </location>
</feature>
<evidence type="ECO:0000256" key="3">
    <source>
        <dbReference type="ARBA" id="ARBA00022729"/>
    </source>
</evidence>
<dbReference type="Gene3D" id="1.25.40.390">
    <property type="match status" value="1"/>
</dbReference>
<evidence type="ECO:0000313" key="9">
    <source>
        <dbReference type="Proteomes" id="UP001163328"/>
    </source>
</evidence>
<evidence type="ECO:0000259" key="6">
    <source>
        <dbReference type="Pfam" id="PF07980"/>
    </source>
</evidence>
<accession>A0ABY6M3H8</accession>
<dbReference type="InterPro" id="IPR033985">
    <property type="entry name" value="SusD-like_N"/>
</dbReference>
<evidence type="ECO:0000256" key="4">
    <source>
        <dbReference type="ARBA" id="ARBA00023136"/>
    </source>
</evidence>
<sequence>MKTKKYSIKNILLFFSLAIGFQSCQNDLDIYSENAISPEQITESNIQFFLNGLYRTSTPIRDDYFYNDIRGGNYTWTALSGNNSKFGVLITGNGLDDRNAFSSSYWQYCYKNIYNANNIIEAAEKTNNTTIIAEAKYIRAYMYYNLVTIFGGVPLITTNTTANLPRVSAKEIWDQITNDLDYSISNAKVLSETSNDRVSIQASKALKARVLLALNQKTEAANLATEVINESGLKLDSDYGRIFQATKSSSEILFAFANLTTESNTRLSQLFWPYGTQWAGSYFVQPSEYVVNELYETNDKRKEINVKNITNSDGTYNTIISKYTDVQPIIVSRLTEMYFIAAEGYGLGTGLSYLNDVRTTRNLPTYSAIDISSEDAFLNLVLLERRKELYSEGFLFYDLVRTNKAINLPNISQTEQYVLPIPGSQVILSDGMLTQNPGY</sequence>
<dbReference type="Pfam" id="PF07980">
    <property type="entry name" value="SusD_RagB"/>
    <property type="match status" value="1"/>
</dbReference>
<dbReference type="InterPro" id="IPR012944">
    <property type="entry name" value="SusD_RagB_dom"/>
</dbReference>
<keyword evidence="3" id="KW-0732">Signal</keyword>
<gene>
    <name evidence="8" type="ORF">K5I29_06100</name>
</gene>
<dbReference type="RefSeq" id="WP_264435012.1">
    <property type="nucleotide sequence ID" value="NZ_CP081495.1"/>
</dbReference>
<feature type="domain" description="RagB/SusD" evidence="6">
    <location>
        <begin position="246"/>
        <end position="403"/>
    </location>
</feature>
<evidence type="ECO:0000313" key="8">
    <source>
        <dbReference type="EMBL" id="UYW02457.1"/>
    </source>
</evidence>
<evidence type="ECO:0000256" key="2">
    <source>
        <dbReference type="ARBA" id="ARBA00006275"/>
    </source>
</evidence>
<organism evidence="8 9">
    <name type="scientific">Flavobacterium agricola</name>
    <dbReference type="NCBI Taxonomy" id="2870839"/>
    <lineage>
        <taxon>Bacteria</taxon>
        <taxon>Pseudomonadati</taxon>
        <taxon>Bacteroidota</taxon>
        <taxon>Flavobacteriia</taxon>
        <taxon>Flavobacteriales</taxon>
        <taxon>Flavobacteriaceae</taxon>
        <taxon>Flavobacterium</taxon>
    </lineage>
</organism>
<dbReference type="SUPFAM" id="SSF48452">
    <property type="entry name" value="TPR-like"/>
    <property type="match status" value="1"/>
</dbReference>
<comment type="subcellular location">
    <subcellularLocation>
        <location evidence="1">Cell outer membrane</location>
    </subcellularLocation>
</comment>
<keyword evidence="9" id="KW-1185">Reference proteome</keyword>
<evidence type="ECO:0000256" key="1">
    <source>
        <dbReference type="ARBA" id="ARBA00004442"/>
    </source>
</evidence>
<dbReference type="PROSITE" id="PS51257">
    <property type="entry name" value="PROKAR_LIPOPROTEIN"/>
    <property type="match status" value="1"/>
</dbReference>
<comment type="similarity">
    <text evidence="2">Belongs to the SusD family.</text>
</comment>
<keyword evidence="5" id="KW-0998">Cell outer membrane</keyword>
<proteinExistence type="inferred from homology"/>
<evidence type="ECO:0000259" key="7">
    <source>
        <dbReference type="Pfam" id="PF14322"/>
    </source>
</evidence>
<dbReference type="Proteomes" id="UP001163328">
    <property type="component" value="Chromosome"/>
</dbReference>
<dbReference type="CDD" id="cd08977">
    <property type="entry name" value="SusD"/>
    <property type="match status" value="1"/>
</dbReference>
<keyword evidence="4" id="KW-0472">Membrane</keyword>
<reference evidence="8" key="1">
    <citation type="submission" date="2021-08" db="EMBL/GenBank/DDBJ databases">
        <title>Flavobacterium sp. strain CC-SYL302.</title>
        <authorList>
            <person name="Lin S.-Y."/>
            <person name="Lee T.-H."/>
            <person name="Young C.-C."/>
        </authorList>
    </citation>
    <scope>NUCLEOTIDE SEQUENCE</scope>
    <source>
        <strain evidence="8">CC-SYL302</strain>
    </source>
</reference>